<organism evidence="2 3">
    <name type="scientific">Parvibaculum lavamentivorans (strain DS-1 / DSM 13023 / NCIMB 13966)</name>
    <dbReference type="NCBI Taxonomy" id="402881"/>
    <lineage>
        <taxon>Bacteria</taxon>
        <taxon>Pseudomonadati</taxon>
        <taxon>Pseudomonadota</taxon>
        <taxon>Alphaproteobacteria</taxon>
        <taxon>Hyphomicrobiales</taxon>
        <taxon>Parvibaculaceae</taxon>
        <taxon>Parvibaculum</taxon>
    </lineage>
</organism>
<dbReference type="PANTHER" id="PTHR33164">
    <property type="entry name" value="TRANSCRIPTIONAL REGULATOR, MARR FAMILY"/>
    <property type="match status" value="1"/>
</dbReference>
<evidence type="ECO:0000313" key="3">
    <source>
        <dbReference type="Proteomes" id="UP000006377"/>
    </source>
</evidence>
<dbReference type="PANTHER" id="PTHR33164:SF43">
    <property type="entry name" value="HTH-TYPE TRANSCRIPTIONAL REPRESSOR YETL"/>
    <property type="match status" value="1"/>
</dbReference>
<dbReference type="eggNOG" id="COG1846">
    <property type="taxonomic scope" value="Bacteria"/>
</dbReference>
<dbReference type="InterPro" id="IPR036388">
    <property type="entry name" value="WH-like_DNA-bd_sf"/>
</dbReference>
<dbReference type="SUPFAM" id="SSF46785">
    <property type="entry name" value="Winged helix' DNA-binding domain"/>
    <property type="match status" value="1"/>
</dbReference>
<dbReference type="STRING" id="402881.Plav_0282"/>
<dbReference type="EMBL" id="CP000774">
    <property type="protein sequence ID" value="ABS61905.1"/>
    <property type="molecule type" value="Genomic_DNA"/>
</dbReference>
<dbReference type="HOGENOM" id="CLU_083287_7_2_5"/>
<dbReference type="GO" id="GO:0003700">
    <property type="term" value="F:DNA-binding transcription factor activity"/>
    <property type="evidence" value="ECO:0007669"/>
    <property type="project" value="InterPro"/>
</dbReference>
<gene>
    <name evidence="2" type="ordered locus">Plav_0282</name>
</gene>
<feature type="domain" description="HTH marR-type" evidence="1">
    <location>
        <begin position="27"/>
        <end position="128"/>
    </location>
</feature>
<dbReference type="Pfam" id="PF12802">
    <property type="entry name" value="MarR_2"/>
    <property type="match status" value="1"/>
</dbReference>
<dbReference type="InterPro" id="IPR036390">
    <property type="entry name" value="WH_DNA-bd_sf"/>
</dbReference>
<name>A7HPS2_PARL1</name>
<sequence>MTQRQPGVLMAQLLNRFMWFDGALQKNLDARGHGGVRRLESMTMVYVHAGVRRPSELARLLGVTRQSMNTALRELEEKRLVYMTPDPEDARCKLVTFAPEGAGVRAEALEIVSGLEAELEARLGARTVENLARIVSAEWGEAPVMAKPVQGRKKKKA</sequence>
<dbReference type="InterPro" id="IPR000835">
    <property type="entry name" value="HTH_MarR-typ"/>
</dbReference>
<dbReference type="GO" id="GO:0006950">
    <property type="term" value="P:response to stress"/>
    <property type="evidence" value="ECO:0007669"/>
    <property type="project" value="TreeGrafter"/>
</dbReference>
<protein>
    <submittedName>
        <fullName evidence="2">Transcriptional regulator, MarR family</fullName>
    </submittedName>
</protein>
<dbReference type="KEGG" id="pla:Plav_0282"/>
<dbReference type="Proteomes" id="UP000006377">
    <property type="component" value="Chromosome"/>
</dbReference>
<dbReference type="InterPro" id="IPR039422">
    <property type="entry name" value="MarR/SlyA-like"/>
</dbReference>
<evidence type="ECO:0000259" key="1">
    <source>
        <dbReference type="SMART" id="SM00347"/>
    </source>
</evidence>
<proteinExistence type="predicted"/>
<keyword evidence="3" id="KW-1185">Reference proteome</keyword>
<reference evidence="2 3" key="1">
    <citation type="journal article" date="2011" name="Stand. Genomic Sci.">
        <title>Complete genome sequence of Parvibaculum lavamentivorans type strain (DS-1(T)).</title>
        <authorList>
            <person name="Schleheck D."/>
            <person name="Weiss M."/>
            <person name="Pitluck S."/>
            <person name="Bruce D."/>
            <person name="Land M.L."/>
            <person name="Han S."/>
            <person name="Saunders E."/>
            <person name="Tapia R."/>
            <person name="Detter C."/>
            <person name="Brettin T."/>
            <person name="Han J."/>
            <person name="Woyke T."/>
            <person name="Goodwin L."/>
            <person name="Pennacchio L."/>
            <person name="Nolan M."/>
            <person name="Cook A.M."/>
            <person name="Kjelleberg S."/>
            <person name="Thomas T."/>
        </authorList>
    </citation>
    <scope>NUCLEOTIDE SEQUENCE [LARGE SCALE GENOMIC DNA]</scope>
    <source>
        <strain evidence="3">DS-1 / DSM 13023 / NCIMB 13966</strain>
    </source>
</reference>
<accession>A7HPS2</accession>
<evidence type="ECO:0000313" key="2">
    <source>
        <dbReference type="EMBL" id="ABS61905.1"/>
    </source>
</evidence>
<dbReference type="Gene3D" id="1.10.10.10">
    <property type="entry name" value="Winged helix-like DNA-binding domain superfamily/Winged helix DNA-binding domain"/>
    <property type="match status" value="1"/>
</dbReference>
<dbReference type="RefSeq" id="WP_011995196.1">
    <property type="nucleotide sequence ID" value="NC_009719.1"/>
</dbReference>
<dbReference type="AlphaFoldDB" id="A7HPS2"/>
<dbReference type="SMART" id="SM00347">
    <property type="entry name" value="HTH_MARR"/>
    <property type="match status" value="1"/>
</dbReference>